<dbReference type="NCBIfam" id="NF002490">
    <property type="entry name" value="PRK01777.1"/>
    <property type="match status" value="1"/>
</dbReference>
<dbReference type="eggNOG" id="COG2914">
    <property type="taxonomic scope" value="Bacteria"/>
</dbReference>
<dbReference type="STRING" id="45067.Llan_2213"/>
<dbReference type="PATRIC" id="fig|45067.4.peg.2323"/>
<dbReference type="EMBL" id="LNYI01000055">
    <property type="protein sequence ID" value="KTD19142.1"/>
    <property type="molecule type" value="Genomic_DNA"/>
</dbReference>
<evidence type="ECO:0000313" key="4">
    <source>
        <dbReference type="Proteomes" id="UP000054869"/>
    </source>
</evidence>
<evidence type="ECO:0000256" key="2">
    <source>
        <dbReference type="HAMAP-Rule" id="MF_00460"/>
    </source>
</evidence>
<dbReference type="SUPFAM" id="SSF54285">
    <property type="entry name" value="MoaD/ThiS"/>
    <property type="match status" value="1"/>
</dbReference>
<dbReference type="Pfam" id="PF03658">
    <property type="entry name" value="Ub-RnfH"/>
    <property type="match status" value="1"/>
</dbReference>
<organism evidence="3 4">
    <name type="scientific">Legionella lansingensis</name>
    <dbReference type="NCBI Taxonomy" id="45067"/>
    <lineage>
        <taxon>Bacteria</taxon>
        <taxon>Pseudomonadati</taxon>
        <taxon>Pseudomonadota</taxon>
        <taxon>Gammaproteobacteria</taxon>
        <taxon>Legionellales</taxon>
        <taxon>Legionellaceae</taxon>
        <taxon>Legionella</taxon>
    </lineage>
</organism>
<evidence type="ECO:0000256" key="1">
    <source>
        <dbReference type="ARBA" id="ARBA00010645"/>
    </source>
</evidence>
<comment type="similarity">
    <text evidence="1 2">Belongs to the UPF0125 (RnfH) family.</text>
</comment>
<sequence>MVKVEIIYIKADGATVQLELSLEPGSTIADALNEAKLFETYPEAKNLPLGIFSKQMPLDTVLKTGDRIEIYRPLLLDPKEKRRQRAKAKS</sequence>
<dbReference type="HAMAP" id="MF_00460">
    <property type="entry name" value="UPF0125_RnfH"/>
    <property type="match status" value="1"/>
</dbReference>
<dbReference type="PANTHER" id="PTHR37483">
    <property type="entry name" value="UPF0125 PROTEIN RATB"/>
    <property type="match status" value="1"/>
</dbReference>
<accession>A0A0W0VH77</accession>
<dbReference type="RefSeq" id="WP_028373329.1">
    <property type="nucleotide sequence ID" value="NZ_CAAAJD010000012.1"/>
</dbReference>
<gene>
    <name evidence="3" type="primary">pasI</name>
    <name evidence="3" type="ORF">Llan_2213</name>
</gene>
<keyword evidence="4" id="KW-1185">Reference proteome</keyword>
<protein>
    <recommendedName>
        <fullName evidence="2">UPF0125 protein Llan_2213</fullName>
    </recommendedName>
</protein>
<dbReference type="InterPro" id="IPR016155">
    <property type="entry name" value="Mopterin_synth/thiamin_S_b"/>
</dbReference>
<dbReference type="PANTHER" id="PTHR37483:SF1">
    <property type="entry name" value="UPF0125 PROTEIN RATB"/>
    <property type="match status" value="1"/>
</dbReference>
<proteinExistence type="inferred from homology"/>
<name>A0A0W0VH77_9GAMM</name>
<dbReference type="OrthoDB" id="9796575at2"/>
<evidence type="ECO:0000313" key="3">
    <source>
        <dbReference type="EMBL" id="KTD19142.1"/>
    </source>
</evidence>
<comment type="caution">
    <text evidence="3">The sequence shown here is derived from an EMBL/GenBank/DDBJ whole genome shotgun (WGS) entry which is preliminary data.</text>
</comment>
<dbReference type="InterPro" id="IPR005346">
    <property type="entry name" value="RnfH"/>
</dbReference>
<dbReference type="AlphaFoldDB" id="A0A0W0VH77"/>
<reference evidence="3 4" key="1">
    <citation type="submission" date="2015-11" db="EMBL/GenBank/DDBJ databases">
        <title>Genomic analysis of 38 Legionella species identifies large and diverse effector repertoires.</title>
        <authorList>
            <person name="Burstein D."/>
            <person name="Amaro F."/>
            <person name="Zusman T."/>
            <person name="Lifshitz Z."/>
            <person name="Cohen O."/>
            <person name="Gilbert J.A."/>
            <person name="Pupko T."/>
            <person name="Shuman H.A."/>
            <person name="Segal G."/>
        </authorList>
    </citation>
    <scope>NUCLEOTIDE SEQUENCE [LARGE SCALE GENOMIC DNA]</scope>
    <source>
        <strain evidence="3 4">ATCC 49751</strain>
    </source>
</reference>
<dbReference type="Gene3D" id="3.10.20.280">
    <property type="entry name" value="RnfH-like"/>
    <property type="match status" value="1"/>
</dbReference>
<dbReference type="Proteomes" id="UP000054869">
    <property type="component" value="Unassembled WGS sequence"/>
</dbReference>
<dbReference type="InterPro" id="IPR037021">
    <property type="entry name" value="RnfH_sf"/>
</dbReference>